<dbReference type="AlphaFoldDB" id="A0A1H7WJK1"/>
<feature type="domain" description="ABC-type glycine betaine transport system substrate-binding" evidence="5">
    <location>
        <begin position="54"/>
        <end position="195"/>
    </location>
</feature>
<evidence type="ECO:0000256" key="2">
    <source>
        <dbReference type="ARBA" id="ARBA00022448"/>
    </source>
</evidence>
<keyword evidence="4" id="KW-0472">Membrane</keyword>
<dbReference type="GO" id="GO:0015226">
    <property type="term" value="F:carnitine transmembrane transporter activity"/>
    <property type="evidence" value="ECO:0007669"/>
    <property type="project" value="TreeGrafter"/>
</dbReference>
<dbReference type="EMBL" id="FOBL01000035">
    <property type="protein sequence ID" value="SEM21802.1"/>
    <property type="molecule type" value="Genomic_DNA"/>
</dbReference>
<dbReference type="GO" id="GO:0015871">
    <property type="term" value="P:choline transport"/>
    <property type="evidence" value="ECO:0007669"/>
    <property type="project" value="TreeGrafter"/>
</dbReference>
<keyword evidence="9" id="KW-1185">Reference proteome</keyword>
<dbReference type="Gene3D" id="3.10.105.10">
    <property type="entry name" value="Dipeptide-binding Protein, Domain 3"/>
    <property type="match status" value="1"/>
</dbReference>
<feature type="domain" description="ABC-type glycine betaine transport system substrate-binding" evidence="5">
    <location>
        <begin position="220"/>
        <end position="315"/>
    </location>
</feature>
<evidence type="ECO:0000313" key="8">
    <source>
        <dbReference type="Proteomes" id="UP000198548"/>
    </source>
</evidence>
<reference evidence="6 9" key="2">
    <citation type="submission" date="2019-07" db="EMBL/GenBank/DDBJ databases">
        <title>Whole genome shotgun sequence of Alkalibacterium putridalgicola NBRC 103243.</title>
        <authorList>
            <person name="Hosoyama A."/>
            <person name="Uohara A."/>
            <person name="Ohji S."/>
            <person name="Ichikawa N."/>
        </authorList>
    </citation>
    <scope>NUCLEOTIDE SEQUENCE [LARGE SCALE GENOMIC DNA]</scope>
    <source>
        <strain evidence="6 9">NBRC 103243</strain>
    </source>
</reference>
<sequence>MKIIVFINTHSKSINGGIIFIKKTTPLKLASIASVSLLVTACGSDDSAESTDMNIGEQMEYTITGIEPGAGLTGLTHDAIAEYDSLNGWELQDSSTAGMMTELEQAYENEEPIIITGWTPHQMFEMYDLKFLEDPELAFGEPEDIHSLARMGLEEDKPEAYAILDNYEWTIDDMQQVVLEAQESSYEEAGLKWVENNQDIVSEWTEGVDQVDGEAFELLSTPWDTERGSAHMMKAVLEQQGYDVTLTNVDPAILFKAMATGDGDGTVAPWLPVTHGAFMDEYGEDIDDLGPNISGTVSGLVVPEYMDIDSIEDIPANE</sequence>
<dbReference type="RefSeq" id="WP_091489466.1">
    <property type="nucleotide sequence ID" value="NZ_BJUX01000004.1"/>
</dbReference>
<dbReference type="GO" id="GO:0043190">
    <property type="term" value="C:ATP-binding cassette (ABC) transporter complex"/>
    <property type="evidence" value="ECO:0007669"/>
    <property type="project" value="InterPro"/>
</dbReference>
<proteinExistence type="predicted"/>
<keyword evidence="2" id="KW-0813">Transport</keyword>
<dbReference type="PANTHER" id="PTHR47737:SF1">
    <property type="entry name" value="GLYCINE BETAINE_PROLINE BETAINE TRANSPORT SYSTEM PERMEASE PROTEIN PROW"/>
    <property type="match status" value="1"/>
</dbReference>
<evidence type="ECO:0000313" key="6">
    <source>
        <dbReference type="EMBL" id="GEK88543.1"/>
    </source>
</evidence>
<dbReference type="OrthoDB" id="9787902at2"/>
<dbReference type="InterPro" id="IPR007210">
    <property type="entry name" value="ABC_Gly_betaine_transp_sub-bd"/>
</dbReference>
<evidence type="ECO:0000259" key="5">
    <source>
        <dbReference type="Pfam" id="PF04069"/>
    </source>
</evidence>
<dbReference type="EMBL" id="BJUX01000004">
    <property type="protein sequence ID" value="GEK88543.1"/>
    <property type="molecule type" value="Genomic_DNA"/>
</dbReference>
<dbReference type="SUPFAM" id="SSF53850">
    <property type="entry name" value="Periplasmic binding protein-like II"/>
    <property type="match status" value="2"/>
</dbReference>
<dbReference type="Gene3D" id="3.40.190.100">
    <property type="entry name" value="Glycine betaine-binding periplasmic protein, domain 2"/>
    <property type="match status" value="1"/>
</dbReference>
<evidence type="ECO:0000256" key="4">
    <source>
        <dbReference type="ARBA" id="ARBA00023136"/>
    </source>
</evidence>
<dbReference type="GO" id="GO:0031460">
    <property type="term" value="P:glycine betaine transport"/>
    <property type="evidence" value="ECO:0007669"/>
    <property type="project" value="TreeGrafter"/>
</dbReference>
<name>A0A1H7WJK1_9LACT</name>
<reference evidence="7 8" key="1">
    <citation type="submission" date="2016-10" db="EMBL/GenBank/DDBJ databases">
        <authorList>
            <person name="de Groot N.N."/>
        </authorList>
    </citation>
    <scope>NUCLEOTIDE SEQUENCE [LARGE SCALE GENOMIC DNA]</scope>
    <source>
        <strain evidence="7 8">DSM 19182</strain>
    </source>
</reference>
<comment type="subcellular location">
    <subcellularLocation>
        <location evidence="1">Cell membrane</location>
    </subcellularLocation>
</comment>
<dbReference type="GO" id="GO:0005275">
    <property type="term" value="F:amine transmembrane transporter activity"/>
    <property type="evidence" value="ECO:0007669"/>
    <property type="project" value="TreeGrafter"/>
</dbReference>
<evidence type="ECO:0000313" key="9">
    <source>
        <dbReference type="Proteomes" id="UP000321425"/>
    </source>
</evidence>
<organism evidence="7 8">
    <name type="scientific">Alkalibacterium putridalgicola</name>
    <dbReference type="NCBI Taxonomy" id="426703"/>
    <lineage>
        <taxon>Bacteria</taxon>
        <taxon>Bacillati</taxon>
        <taxon>Bacillota</taxon>
        <taxon>Bacilli</taxon>
        <taxon>Lactobacillales</taxon>
        <taxon>Carnobacteriaceae</taxon>
        <taxon>Alkalibacterium</taxon>
    </lineage>
</organism>
<dbReference type="STRING" id="426703.SAMN04488100_13520"/>
<keyword evidence="3" id="KW-1003">Cell membrane</keyword>
<dbReference type="Proteomes" id="UP000198548">
    <property type="component" value="Unassembled WGS sequence"/>
</dbReference>
<dbReference type="PANTHER" id="PTHR47737">
    <property type="entry name" value="GLYCINE BETAINE/PROLINE BETAINE TRANSPORT SYSTEM PERMEASE PROTEIN PROW"/>
    <property type="match status" value="1"/>
</dbReference>
<evidence type="ECO:0000313" key="7">
    <source>
        <dbReference type="EMBL" id="SEM21802.1"/>
    </source>
</evidence>
<evidence type="ECO:0000256" key="3">
    <source>
        <dbReference type="ARBA" id="ARBA00022475"/>
    </source>
</evidence>
<dbReference type="Pfam" id="PF04069">
    <property type="entry name" value="OpuAC"/>
    <property type="match status" value="2"/>
</dbReference>
<dbReference type="Proteomes" id="UP000321425">
    <property type="component" value="Unassembled WGS sequence"/>
</dbReference>
<gene>
    <name evidence="6" type="primary">gbuC</name>
    <name evidence="6" type="ORF">APU01nite_05820</name>
    <name evidence="7" type="ORF">SAMN04488100_13520</name>
</gene>
<evidence type="ECO:0000256" key="1">
    <source>
        <dbReference type="ARBA" id="ARBA00004236"/>
    </source>
</evidence>
<accession>A0A1H7WJK1</accession>
<protein>
    <submittedName>
        <fullName evidence="7">Glycine betaine/proline transport system substrate-binding protein</fullName>
    </submittedName>
    <submittedName>
        <fullName evidence="6">Glycine/betaine ABC transporter substrate-binding protein</fullName>
    </submittedName>
</protein>